<evidence type="ECO:0000313" key="2">
    <source>
        <dbReference type="Proteomes" id="UP000470010"/>
    </source>
</evidence>
<name>A0A7K0G7C0_9ACTN</name>
<comment type="caution">
    <text evidence="1">The sequence shown here is derived from an EMBL/GenBank/DDBJ whole genome shotgun (WGS) entry which is preliminary data.</text>
</comment>
<dbReference type="AlphaFoldDB" id="A0A7K0G7C0"/>
<gene>
    <name evidence="1" type="ORF">GJE22_03610</name>
</gene>
<dbReference type="Proteomes" id="UP000470010">
    <property type="component" value="Unassembled WGS sequence"/>
</dbReference>
<dbReference type="RefSeq" id="WP_144687846.1">
    <property type="nucleotide sequence ID" value="NZ_VLLQ01000002.1"/>
</dbReference>
<evidence type="ECO:0000313" key="1">
    <source>
        <dbReference type="EMBL" id="MRX79695.1"/>
    </source>
</evidence>
<organism evidence="1 2">
    <name type="scientific">Enorma shizhengliae</name>
    <dbReference type="NCBI Taxonomy" id="2606615"/>
    <lineage>
        <taxon>Bacteria</taxon>
        <taxon>Bacillati</taxon>
        <taxon>Actinomycetota</taxon>
        <taxon>Coriobacteriia</taxon>
        <taxon>Coriobacteriales</taxon>
        <taxon>Coriobacteriaceae</taxon>
        <taxon>Enorma</taxon>
    </lineage>
</organism>
<dbReference type="EMBL" id="VTFZ01000002">
    <property type="protein sequence ID" value="MRX79695.1"/>
    <property type="molecule type" value="Genomic_DNA"/>
</dbReference>
<sequence length="300" mass="33214">MTTMDETREFLSGLGLPKGDRYDLPTSSKRFPDGAQYRFEVPGIQGPAAMRALLEKLDEYGIAIHRVTQTKGIMTLLDSEIEEMVGLAHEYQTQLILAIGPRATTDTSATAKTEEGKRIGYRLRGQEQIVRAIEEVRRAASFGVRGFLVYDEGALWVLNEARKAGFIPSDCRFKMSAHAGISNPCSARLMESIGLDSINPVRDIQLQMLAAMRQAVDVPIDIHTENPTSSGGFIRHYEVPEMIRVAAPLYLKTGGSVAGTHSWDTTVDQARQRAKQVALVKRMIDQYYPEAVVSPRGSIE</sequence>
<proteinExistence type="predicted"/>
<keyword evidence="2" id="KW-1185">Reference proteome</keyword>
<protein>
    <submittedName>
        <fullName evidence="1">Peptidase</fullName>
    </submittedName>
</protein>
<reference evidence="2" key="1">
    <citation type="submission" date="2019-08" db="EMBL/GenBank/DDBJ databases">
        <title>Arthrobacter sp. nov., isolated from plateau pika and Tibetan wild ass.</title>
        <authorList>
            <person name="Ge Y."/>
        </authorList>
    </citation>
    <scope>NUCLEOTIDE SEQUENCE [LARGE SCALE GENOMIC DNA]</scope>
    <source>
        <strain evidence="2">HF-1365</strain>
    </source>
</reference>
<accession>A0A7K0G7C0</accession>